<proteinExistence type="predicted"/>
<dbReference type="AlphaFoldDB" id="A0A8S9N0N7"/>
<organism evidence="1 2">
    <name type="scientific">Brassica cretica</name>
    <name type="common">Mustard</name>
    <dbReference type="NCBI Taxonomy" id="69181"/>
    <lineage>
        <taxon>Eukaryota</taxon>
        <taxon>Viridiplantae</taxon>
        <taxon>Streptophyta</taxon>
        <taxon>Embryophyta</taxon>
        <taxon>Tracheophyta</taxon>
        <taxon>Spermatophyta</taxon>
        <taxon>Magnoliopsida</taxon>
        <taxon>eudicotyledons</taxon>
        <taxon>Gunneridae</taxon>
        <taxon>Pentapetalae</taxon>
        <taxon>rosids</taxon>
        <taxon>malvids</taxon>
        <taxon>Brassicales</taxon>
        <taxon>Brassicaceae</taxon>
        <taxon>Brassiceae</taxon>
        <taxon>Brassica</taxon>
    </lineage>
</organism>
<evidence type="ECO:0000313" key="1">
    <source>
        <dbReference type="EMBL" id="KAF3487498.1"/>
    </source>
</evidence>
<comment type="caution">
    <text evidence="1">The sequence shown here is derived from an EMBL/GenBank/DDBJ whole genome shotgun (WGS) entry which is preliminary data.</text>
</comment>
<evidence type="ECO:0000313" key="2">
    <source>
        <dbReference type="Proteomes" id="UP000712600"/>
    </source>
</evidence>
<dbReference type="EMBL" id="QGKX02002183">
    <property type="protein sequence ID" value="KAF3487498.1"/>
    <property type="molecule type" value="Genomic_DNA"/>
</dbReference>
<sequence>MTTSEEETFTEVYLNARDGFSLGNHDEILARDASVFSRKGRSALKEMKSKVVNLRGTENFQRSQGIHVIFAKDHQQILQLHRLYLHEEVARARKKCVKACTRRKMRRQNQVEQVVTTGFNPQDKEYETTVKKQKVTTTASRSVC</sequence>
<protein>
    <submittedName>
        <fullName evidence="1">Uncharacterized protein</fullName>
    </submittedName>
</protein>
<name>A0A8S9N0N7_BRACR</name>
<dbReference type="Proteomes" id="UP000712600">
    <property type="component" value="Unassembled WGS sequence"/>
</dbReference>
<accession>A0A8S9N0N7</accession>
<gene>
    <name evidence="1" type="ORF">F2Q69_00053848</name>
</gene>
<reference evidence="1" key="1">
    <citation type="submission" date="2019-12" db="EMBL/GenBank/DDBJ databases">
        <title>Genome sequencing and annotation of Brassica cretica.</title>
        <authorList>
            <person name="Studholme D.J."/>
            <person name="Sarris P."/>
        </authorList>
    </citation>
    <scope>NUCLEOTIDE SEQUENCE</scope>
    <source>
        <strain evidence="1">PFS-109/04</strain>
        <tissue evidence="1">Leaf</tissue>
    </source>
</reference>